<reference evidence="5" key="1">
    <citation type="submission" date="2022-04" db="EMBL/GenBank/DDBJ databases">
        <title>A functionally conserved STORR gene fusion in Papaver species that diverged 16.8 million years ago.</title>
        <authorList>
            <person name="Catania T."/>
        </authorList>
    </citation>
    <scope>NUCLEOTIDE SEQUENCE</scope>
    <source>
        <strain evidence="5">S-188037</strain>
    </source>
</reference>
<dbReference type="InterPro" id="IPR021109">
    <property type="entry name" value="Peptidase_aspartic_dom_sf"/>
</dbReference>
<keyword evidence="6" id="KW-1185">Reference proteome</keyword>
<dbReference type="GO" id="GO:0006508">
    <property type="term" value="P:proteolysis"/>
    <property type="evidence" value="ECO:0007669"/>
    <property type="project" value="InterPro"/>
</dbReference>
<feature type="active site" evidence="2">
    <location>
        <position position="65"/>
    </location>
</feature>
<feature type="domain" description="Peptidase A1" evidence="4">
    <location>
        <begin position="47"/>
        <end position="401"/>
    </location>
</feature>
<dbReference type="PANTHER" id="PTHR47965">
    <property type="entry name" value="ASPARTYL PROTEASE-RELATED"/>
    <property type="match status" value="1"/>
</dbReference>
<dbReference type="InterPro" id="IPR001461">
    <property type="entry name" value="Aspartic_peptidase_A1"/>
</dbReference>
<dbReference type="PROSITE" id="PS51767">
    <property type="entry name" value="PEPTIDASE_A1"/>
    <property type="match status" value="1"/>
</dbReference>
<evidence type="ECO:0000313" key="6">
    <source>
        <dbReference type="Proteomes" id="UP001202328"/>
    </source>
</evidence>
<accession>A0AAD4XKA1</accession>
<dbReference type="Pfam" id="PF14541">
    <property type="entry name" value="TAXi_C"/>
    <property type="match status" value="1"/>
</dbReference>
<name>A0AAD4XKA1_9MAGN</name>
<evidence type="ECO:0000256" key="3">
    <source>
        <dbReference type="SAM" id="SignalP"/>
    </source>
</evidence>
<dbReference type="PANTHER" id="PTHR47965:SF22">
    <property type="entry name" value="EUKARYOTIC ASPARTYL PROTEASE FAMILY PROTEIN"/>
    <property type="match status" value="1"/>
</dbReference>
<dbReference type="InterPro" id="IPR033121">
    <property type="entry name" value="PEPTIDASE_A1"/>
</dbReference>
<protein>
    <recommendedName>
        <fullName evidence="4">Peptidase A1 domain-containing protein</fullName>
    </recommendedName>
</protein>
<keyword evidence="3" id="KW-0732">Signal</keyword>
<dbReference type="Gene3D" id="2.40.70.10">
    <property type="entry name" value="Acid Proteases"/>
    <property type="match status" value="2"/>
</dbReference>
<evidence type="ECO:0000256" key="1">
    <source>
        <dbReference type="ARBA" id="ARBA00007447"/>
    </source>
</evidence>
<sequence>MASAYFYSSIIQFIVLLFFFISQLPSTSSHAAGIVFDLGRDSSTLQYWIKINQGTPLTSIKLVLDLGGKFPWLQCHKGSSSSFRRIKCTASPCGMVSNITCIPRKPCSIYPSNPVTQSVGNGELAIDLVTVKSNPDSKGVPVVSPDRYAFGCATTSNFLSGLFKGAEGVAGLGRSSYLSLVTQFAINYRLPRIFALELSGGFSNNVYFGGGPYIHPDFSSESNTNRVLEYTPLLINPKSSDDYFVDLKSIQIHGKTVPIDKKLLSINKVTGIGGTKIDIQTPHTTLETSIYKAVIKVYNEWAKSENITIVAAVAPFTSCYKSSTLPSWLESGFPISPPSLAFVFPKNQWNVAWWDLFKVNDAVHCVAFVDGGLMPLTSIVIGAAQIGFLEFDISRSRLGFMQPNYMSRF</sequence>
<dbReference type="Pfam" id="PF14543">
    <property type="entry name" value="TAXi_N"/>
    <property type="match status" value="1"/>
</dbReference>
<dbReference type="GO" id="GO:0004190">
    <property type="term" value="F:aspartic-type endopeptidase activity"/>
    <property type="evidence" value="ECO:0007669"/>
    <property type="project" value="InterPro"/>
</dbReference>
<evidence type="ECO:0000259" key="4">
    <source>
        <dbReference type="PROSITE" id="PS51767"/>
    </source>
</evidence>
<feature type="signal peptide" evidence="3">
    <location>
        <begin position="1"/>
        <end position="31"/>
    </location>
</feature>
<dbReference type="EMBL" id="JAJJMB010008687">
    <property type="protein sequence ID" value="KAI3921572.1"/>
    <property type="molecule type" value="Genomic_DNA"/>
</dbReference>
<proteinExistence type="inferred from homology"/>
<dbReference type="SUPFAM" id="SSF50630">
    <property type="entry name" value="Acid proteases"/>
    <property type="match status" value="1"/>
</dbReference>
<dbReference type="AlphaFoldDB" id="A0AAD4XKA1"/>
<dbReference type="Proteomes" id="UP001202328">
    <property type="component" value="Unassembled WGS sequence"/>
</dbReference>
<feature type="active site" evidence="2">
    <location>
        <position position="278"/>
    </location>
</feature>
<comment type="caution">
    <text evidence="5">The sequence shown here is derived from an EMBL/GenBank/DDBJ whole genome shotgun (WGS) entry which is preliminary data.</text>
</comment>
<comment type="similarity">
    <text evidence="1">Belongs to the peptidase A1 family.</text>
</comment>
<organism evidence="5 6">
    <name type="scientific">Papaver atlanticum</name>
    <dbReference type="NCBI Taxonomy" id="357466"/>
    <lineage>
        <taxon>Eukaryota</taxon>
        <taxon>Viridiplantae</taxon>
        <taxon>Streptophyta</taxon>
        <taxon>Embryophyta</taxon>
        <taxon>Tracheophyta</taxon>
        <taxon>Spermatophyta</taxon>
        <taxon>Magnoliopsida</taxon>
        <taxon>Ranunculales</taxon>
        <taxon>Papaveraceae</taxon>
        <taxon>Papaveroideae</taxon>
        <taxon>Papaver</taxon>
    </lineage>
</organism>
<gene>
    <name evidence="5" type="ORF">MKW98_013506</name>
</gene>
<dbReference type="InterPro" id="IPR032799">
    <property type="entry name" value="TAXi_C"/>
</dbReference>
<evidence type="ECO:0000256" key="2">
    <source>
        <dbReference type="PIRSR" id="PIRSR601461-1"/>
    </source>
</evidence>
<dbReference type="InterPro" id="IPR032861">
    <property type="entry name" value="TAXi_N"/>
</dbReference>
<feature type="chain" id="PRO_5042268231" description="Peptidase A1 domain-containing protein" evidence="3">
    <location>
        <begin position="32"/>
        <end position="409"/>
    </location>
</feature>
<evidence type="ECO:0000313" key="5">
    <source>
        <dbReference type="EMBL" id="KAI3921572.1"/>
    </source>
</evidence>